<dbReference type="AlphaFoldDB" id="A0A0F9V1A9"/>
<feature type="compositionally biased region" description="Basic and acidic residues" evidence="1">
    <location>
        <begin position="9"/>
        <end position="20"/>
    </location>
</feature>
<dbReference type="EMBL" id="LAZR01000719">
    <property type="protein sequence ID" value="KKN59658.1"/>
    <property type="molecule type" value="Genomic_DNA"/>
</dbReference>
<organism evidence="2">
    <name type="scientific">marine sediment metagenome</name>
    <dbReference type="NCBI Taxonomy" id="412755"/>
    <lineage>
        <taxon>unclassified sequences</taxon>
        <taxon>metagenomes</taxon>
        <taxon>ecological metagenomes</taxon>
    </lineage>
</organism>
<comment type="caution">
    <text evidence="2">The sequence shown here is derived from an EMBL/GenBank/DDBJ whole genome shotgun (WGS) entry which is preliminary data.</text>
</comment>
<accession>A0A0F9V1A9</accession>
<name>A0A0F9V1A9_9ZZZZ</name>
<gene>
    <name evidence="2" type="ORF">LCGC14_0539850</name>
</gene>
<reference evidence="2" key="1">
    <citation type="journal article" date="2015" name="Nature">
        <title>Complex archaea that bridge the gap between prokaryotes and eukaryotes.</title>
        <authorList>
            <person name="Spang A."/>
            <person name="Saw J.H."/>
            <person name="Jorgensen S.L."/>
            <person name="Zaremba-Niedzwiedzka K."/>
            <person name="Martijn J."/>
            <person name="Lind A.E."/>
            <person name="van Eijk R."/>
            <person name="Schleper C."/>
            <person name="Guy L."/>
            <person name="Ettema T.J."/>
        </authorList>
    </citation>
    <scope>NUCLEOTIDE SEQUENCE</scope>
</reference>
<protein>
    <submittedName>
        <fullName evidence="2">Uncharacterized protein</fullName>
    </submittedName>
</protein>
<evidence type="ECO:0000256" key="1">
    <source>
        <dbReference type="SAM" id="MobiDB-lite"/>
    </source>
</evidence>
<proteinExistence type="predicted"/>
<evidence type="ECO:0000313" key="2">
    <source>
        <dbReference type="EMBL" id="KKN59658.1"/>
    </source>
</evidence>
<feature type="region of interest" description="Disordered" evidence="1">
    <location>
        <begin position="1"/>
        <end position="29"/>
    </location>
</feature>
<sequence>MYYMPSPDEPTKEERREARKSVVHRRVGRPSNARKFGDVVFRLHDPKGTSKKEAQRIALRLRDFDYNARMVSPLVVGDRVNIPRKYWVYKRKRR</sequence>